<evidence type="ECO:0000256" key="4">
    <source>
        <dbReference type="ARBA" id="ARBA00022825"/>
    </source>
</evidence>
<comment type="caution">
    <text evidence="7">The sequence shown here is derived from an EMBL/GenBank/DDBJ whole genome shotgun (WGS) entry which is preliminary data.</text>
</comment>
<dbReference type="Proteomes" id="UP000606786">
    <property type="component" value="Unassembled WGS sequence"/>
</dbReference>
<dbReference type="AlphaFoldDB" id="A0A811TZ58"/>
<comment type="similarity">
    <text evidence="1">Belongs to the peptidase S1 family.</text>
</comment>
<sequence length="211" mass="22339">MTQSKNIFSCCSHLEVSVQGTGGDVICVGALVSEDIVVTTAQCLAFYDVSQLVVAVNNRDVEIPIAASGFDAKFDFVTMEDNVAVLKLAKPVKADYIQLAQEQPATGANGVVYSWGEGNSVVNVPVSLISQDECASGKYGYDDDEVLDTMLCGLVENSQSCVGRFGSPVVSGNKLVGLTSWGGCGNNGKPAVFTDIPSLRPWIDQFIKSLN</sequence>
<dbReference type="InterPro" id="IPR009003">
    <property type="entry name" value="Peptidase_S1_PA"/>
</dbReference>
<keyword evidence="5" id="KW-1015">Disulfide bond</keyword>
<evidence type="ECO:0000256" key="2">
    <source>
        <dbReference type="ARBA" id="ARBA00022670"/>
    </source>
</evidence>
<dbReference type="InterPro" id="IPR001254">
    <property type="entry name" value="Trypsin_dom"/>
</dbReference>
<dbReference type="PANTHER" id="PTHR24276:SF94">
    <property type="entry name" value="AT20289P-RELATED"/>
    <property type="match status" value="1"/>
</dbReference>
<dbReference type="PRINTS" id="PR00722">
    <property type="entry name" value="CHYMOTRYPSIN"/>
</dbReference>
<protein>
    <submittedName>
        <fullName evidence="7">(Mediterranean fruit fly) hypothetical protein</fullName>
    </submittedName>
</protein>
<dbReference type="GO" id="GO:0004252">
    <property type="term" value="F:serine-type endopeptidase activity"/>
    <property type="evidence" value="ECO:0007669"/>
    <property type="project" value="InterPro"/>
</dbReference>
<feature type="domain" description="Peptidase S1" evidence="6">
    <location>
        <begin position="16"/>
        <end position="208"/>
    </location>
</feature>
<keyword evidence="4" id="KW-0720">Serine protease</keyword>
<dbReference type="SMART" id="SM00020">
    <property type="entry name" value="Tryp_SPc"/>
    <property type="match status" value="1"/>
</dbReference>
<keyword evidence="3" id="KW-0378">Hydrolase</keyword>
<accession>A0A811TZ58</accession>
<dbReference type="Gene3D" id="2.40.10.10">
    <property type="entry name" value="Trypsin-like serine proteases"/>
    <property type="match status" value="1"/>
</dbReference>
<dbReference type="InterPro" id="IPR043504">
    <property type="entry name" value="Peptidase_S1_PA_chymotrypsin"/>
</dbReference>
<evidence type="ECO:0000313" key="8">
    <source>
        <dbReference type="Proteomes" id="UP000606786"/>
    </source>
</evidence>
<name>A0A811TZ58_CERCA</name>
<dbReference type="PANTHER" id="PTHR24276">
    <property type="entry name" value="POLYSERASE-RELATED"/>
    <property type="match status" value="1"/>
</dbReference>
<keyword evidence="8" id="KW-1185">Reference proteome</keyword>
<dbReference type="SUPFAM" id="SSF50494">
    <property type="entry name" value="Trypsin-like serine proteases"/>
    <property type="match status" value="1"/>
</dbReference>
<evidence type="ECO:0000256" key="5">
    <source>
        <dbReference type="ARBA" id="ARBA00023157"/>
    </source>
</evidence>
<evidence type="ECO:0000256" key="1">
    <source>
        <dbReference type="ARBA" id="ARBA00007664"/>
    </source>
</evidence>
<dbReference type="OrthoDB" id="7961205at2759"/>
<organism evidence="7 8">
    <name type="scientific">Ceratitis capitata</name>
    <name type="common">Mediterranean fruit fly</name>
    <name type="synonym">Tephritis capitata</name>
    <dbReference type="NCBI Taxonomy" id="7213"/>
    <lineage>
        <taxon>Eukaryota</taxon>
        <taxon>Metazoa</taxon>
        <taxon>Ecdysozoa</taxon>
        <taxon>Arthropoda</taxon>
        <taxon>Hexapoda</taxon>
        <taxon>Insecta</taxon>
        <taxon>Pterygota</taxon>
        <taxon>Neoptera</taxon>
        <taxon>Endopterygota</taxon>
        <taxon>Diptera</taxon>
        <taxon>Brachycera</taxon>
        <taxon>Muscomorpha</taxon>
        <taxon>Tephritoidea</taxon>
        <taxon>Tephritidae</taxon>
        <taxon>Ceratitis</taxon>
        <taxon>Ceratitis</taxon>
    </lineage>
</organism>
<reference evidence="7" key="1">
    <citation type="submission" date="2020-11" db="EMBL/GenBank/DDBJ databases">
        <authorList>
            <person name="Whitehead M."/>
        </authorList>
    </citation>
    <scope>NUCLEOTIDE SEQUENCE</scope>
    <source>
        <strain evidence="7">EGII</strain>
    </source>
</reference>
<dbReference type="PROSITE" id="PS50240">
    <property type="entry name" value="TRYPSIN_DOM"/>
    <property type="match status" value="1"/>
</dbReference>
<dbReference type="InterPro" id="IPR001314">
    <property type="entry name" value="Peptidase_S1A"/>
</dbReference>
<evidence type="ECO:0000259" key="6">
    <source>
        <dbReference type="PROSITE" id="PS50240"/>
    </source>
</evidence>
<evidence type="ECO:0000256" key="3">
    <source>
        <dbReference type="ARBA" id="ARBA00022801"/>
    </source>
</evidence>
<evidence type="ECO:0000313" key="7">
    <source>
        <dbReference type="EMBL" id="CAD6991541.1"/>
    </source>
</evidence>
<dbReference type="Pfam" id="PF00089">
    <property type="entry name" value="Trypsin"/>
    <property type="match status" value="1"/>
</dbReference>
<dbReference type="InterPro" id="IPR050430">
    <property type="entry name" value="Peptidase_S1"/>
</dbReference>
<dbReference type="GO" id="GO:0006508">
    <property type="term" value="P:proteolysis"/>
    <property type="evidence" value="ECO:0007669"/>
    <property type="project" value="UniProtKB-KW"/>
</dbReference>
<dbReference type="EMBL" id="CAJHJT010000001">
    <property type="protein sequence ID" value="CAD6991541.1"/>
    <property type="molecule type" value="Genomic_DNA"/>
</dbReference>
<keyword evidence="2" id="KW-0645">Protease</keyword>
<proteinExistence type="inferred from homology"/>
<gene>
    <name evidence="7" type="ORF">CCAP1982_LOCUS460</name>
</gene>